<proteinExistence type="predicted"/>
<accession>A0A0N5A776</accession>
<evidence type="ECO:0000313" key="1">
    <source>
        <dbReference type="Proteomes" id="UP000038045"/>
    </source>
</evidence>
<dbReference type="Proteomes" id="UP000038045">
    <property type="component" value="Unplaced"/>
</dbReference>
<organism evidence="1 2">
    <name type="scientific">Parastrongyloides trichosuri</name>
    <name type="common">Possum-specific nematode worm</name>
    <dbReference type="NCBI Taxonomy" id="131310"/>
    <lineage>
        <taxon>Eukaryota</taxon>
        <taxon>Metazoa</taxon>
        <taxon>Ecdysozoa</taxon>
        <taxon>Nematoda</taxon>
        <taxon>Chromadorea</taxon>
        <taxon>Rhabditida</taxon>
        <taxon>Tylenchina</taxon>
        <taxon>Panagrolaimomorpha</taxon>
        <taxon>Strongyloidoidea</taxon>
        <taxon>Strongyloididae</taxon>
        <taxon>Parastrongyloides</taxon>
    </lineage>
</organism>
<protein>
    <submittedName>
        <fullName evidence="2">Ankyrin repeat protein</fullName>
    </submittedName>
</protein>
<dbReference type="STRING" id="131310.A0A0N5A776"/>
<sequence>MRQQIHSVMGDIFREVQRWGSKHLTIFPDITKNTPSGSKRLFHPSEHLRLFYPWLVWKEGVYEIDDYKTAKQIIKKECNNWTLMEFQFAACYNMLDIIQDSNKYDKIRLRTLKKQIYDHPVYNFWLSLLDEPIMWKRFFNSQGRLLRQEVSLTIHFAIINGYIELLQYIWPKITVHHQEQVGFLCWKKVCFRAEHRNVVRFLCDKLCHINPSGLARLTWDCFYEKIYKATLNDEELSFIDREDNYYKLVMLLENWCPRLREAMLARENYRAIGDMFRYKKKEEFELFLEYLNKSQLSEAKRIVDKIYEKKRSTSNSNLRDLVVRRQMTV</sequence>
<dbReference type="AlphaFoldDB" id="A0A0N5A776"/>
<reference evidence="2" key="1">
    <citation type="submission" date="2017-02" db="UniProtKB">
        <authorList>
            <consortium name="WormBaseParasite"/>
        </authorList>
    </citation>
    <scope>IDENTIFICATION</scope>
</reference>
<evidence type="ECO:0000313" key="2">
    <source>
        <dbReference type="WBParaSite" id="PTRK_0001786300.1"/>
    </source>
</evidence>
<keyword evidence="1" id="KW-1185">Reference proteome</keyword>
<dbReference type="WBParaSite" id="PTRK_0001786300.1">
    <property type="protein sequence ID" value="PTRK_0001786300.1"/>
    <property type="gene ID" value="PTRK_0001786300"/>
</dbReference>
<name>A0A0N5A776_PARTI</name>